<proteinExistence type="predicted"/>
<feature type="non-terminal residue" evidence="1">
    <location>
        <position position="60"/>
    </location>
</feature>
<keyword evidence="2" id="KW-1185">Reference proteome</keyword>
<evidence type="ECO:0000313" key="2">
    <source>
        <dbReference type="Proteomes" id="UP000703661"/>
    </source>
</evidence>
<evidence type="ECO:0000313" key="1">
    <source>
        <dbReference type="EMBL" id="KAG0008159.1"/>
    </source>
</evidence>
<reference evidence="1" key="1">
    <citation type="journal article" date="2020" name="Fungal Divers.">
        <title>Resolving the Mortierellaceae phylogeny through synthesis of multi-gene phylogenetics and phylogenomics.</title>
        <authorList>
            <person name="Vandepol N."/>
            <person name="Liber J."/>
            <person name="Desiro A."/>
            <person name="Na H."/>
            <person name="Kennedy M."/>
            <person name="Barry K."/>
            <person name="Grigoriev I.V."/>
            <person name="Miller A.N."/>
            <person name="O'Donnell K."/>
            <person name="Stajich J.E."/>
            <person name="Bonito G."/>
        </authorList>
    </citation>
    <scope>NUCLEOTIDE SEQUENCE</scope>
    <source>
        <strain evidence="1">NRRL 2769</strain>
    </source>
</reference>
<name>A0A9P6MMZ9_9FUNG</name>
<organism evidence="1 2">
    <name type="scientific">Entomortierella chlamydospora</name>
    <dbReference type="NCBI Taxonomy" id="101097"/>
    <lineage>
        <taxon>Eukaryota</taxon>
        <taxon>Fungi</taxon>
        <taxon>Fungi incertae sedis</taxon>
        <taxon>Mucoromycota</taxon>
        <taxon>Mortierellomycotina</taxon>
        <taxon>Mortierellomycetes</taxon>
        <taxon>Mortierellales</taxon>
        <taxon>Mortierellaceae</taxon>
        <taxon>Entomortierella</taxon>
    </lineage>
</organism>
<comment type="caution">
    <text evidence="1">The sequence shown here is derived from an EMBL/GenBank/DDBJ whole genome shotgun (WGS) entry which is preliminary data.</text>
</comment>
<accession>A0A9P6MMZ9</accession>
<dbReference type="AlphaFoldDB" id="A0A9P6MMZ9"/>
<dbReference type="Proteomes" id="UP000703661">
    <property type="component" value="Unassembled WGS sequence"/>
</dbReference>
<sequence>LINQSSLGESLAVVTMLSFAIPQCSMREYFPRKRNTVMSIGKDSKMVLEEGDQTTDPFSP</sequence>
<gene>
    <name evidence="1" type="ORF">BGZ80_003788</name>
</gene>
<feature type="non-terminal residue" evidence="1">
    <location>
        <position position="1"/>
    </location>
</feature>
<protein>
    <submittedName>
        <fullName evidence="1">Uncharacterized protein</fullName>
    </submittedName>
</protein>
<dbReference type="EMBL" id="JAAAID010002019">
    <property type="protein sequence ID" value="KAG0008159.1"/>
    <property type="molecule type" value="Genomic_DNA"/>
</dbReference>